<proteinExistence type="predicted"/>
<dbReference type="RefSeq" id="WP_123222473.1">
    <property type="nucleotide sequence ID" value="NZ_RJSF01000023.1"/>
</dbReference>
<comment type="caution">
    <text evidence="1">The sequence shown here is derived from an EMBL/GenBank/DDBJ whole genome shotgun (WGS) entry which is preliminary data.</text>
</comment>
<dbReference type="EMBL" id="RJSF01000023">
    <property type="protein sequence ID" value="RNM15470.1"/>
    <property type="molecule type" value="Genomic_DNA"/>
</dbReference>
<protein>
    <submittedName>
        <fullName evidence="1">Uncharacterized protein</fullName>
    </submittedName>
</protein>
<accession>A0A3N0GTN5</accession>
<organism evidence="1 2">
    <name type="scientific">Nocardioides pocheonensis</name>
    <dbReference type="NCBI Taxonomy" id="661485"/>
    <lineage>
        <taxon>Bacteria</taxon>
        <taxon>Bacillati</taxon>
        <taxon>Actinomycetota</taxon>
        <taxon>Actinomycetes</taxon>
        <taxon>Propionibacteriales</taxon>
        <taxon>Nocardioidaceae</taxon>
        <taxon>Nocardioides</taxon>
    </lineage>
</organism>
<sequence>MIESLSAEGPAVNVLGTLDYLMNVTSSAERRGRSDDLVQSIADALAASGEYVTHLDRLPAHHALDLKWAVHRAARDLGTRILVEVEHTTMAADRRARVRVRTQRPPA</sequence>
<dbReference type="Proteomes" id="UP000279994">
    <property type="component" value="Unassembled WGS sequence"/>
</dbReference>
<evidence type="ECO:0000313" key="1">
    <source>
        <dbReference type="EMBL" id="RNM15470.1"/>
    </source>
</evidence>
<evidence type="ECO:0000313" key="2">
    <source>
        <dbReference type="Proteomes" id="UP000279994"/>
    </source>
</evidence>
<reference evidence="1 2" key="1">
    <citation type="submission" date="2018-11" db="EMBL/GenBank/DDBJ databases">
        <authorList>
            <person name="Li F."/>
        </authorList>
    </citation>
    <scope>NUCLEOTIDE SEQUENCE [LARGE SCALE GENOMIC DNA]</scope>
    <source>
        <strain evidence="1 2">Gsoil 818</strain>
    </source>
</reference>
<dbReference type="AlphaFoldDB" id="A0A3N0GTN5"/>
<keyword evidence="2" id="KW-1185">Reference proteome</keyword>
<name>A0A3N0GTN5_9ACTN</name>
<gene>
    <name evidence="1" type="ORF">EFL26_08475</name>
</gene>